<feature type="region of interest" description="Disordered" evidence="1">
    <location>
        <begin position="83"/>
        <end position="149"/>
    </location>
</feature>
<reference evidence="4" key="1">
    <citation type="submission" date="2012-12" db="EMBL/GenBank/DDBJ databases">
        <authorList>
            <person name="Hellsten U."/>
            <person name="Grimwood J."/>
            <person name="Chapman J.A."/>
            <person name="Shapiro H."/>
            <person name="Aerts A."/>
            <person name="Otillar R.P."/>
            <person name="Terry A.Y."/>
            <person name="Boore J.L."/>
            <person name="Simakov O."/>
            <person name="Marletaz F."/>
            <person name="Cho S.-J."/>
            <person name="Edsinger-Gonzales E."/>
            <person name="Havlak P."/>
            <person name="Kuo D.-H."/>
            <person name="Larsson T."/>
            <person name="Lv J."/>
            <person name="Arendt D."/>
            <person name="Savage R."/>
            <person name="Osoegawa K."/>
            <person name="de Jong P."/>
            <person name="Lindberg D.R."/>
            <person name="Seaver E.C."/>
            <person name="Weisblat D.A."/>
            <person name="Putnam N.H."/>
            <person name="Grigoriev I.V."/>
            <person name="Rokhsar D.S."/>
        </authorList>
    </citation>
    <scope>NUCLEOTIDE SEQUENCE</scope>
    <source>
        <strain evidence="4">I ESC-2004</strain>
    </source>
</reference>
<dbReference type="Proteomes" id="UP000014760">
    <property type="component" value="Unassembled WGS sequence"/>
</dbReference>
<evidence type="ECO:0000313" key="2">
    <source>
        <dbReference type="EMBL" id="ELU03801.1"/>
    </source>
</evidence>
<feature type="compositionally biased region" description="Basic and acidic residues" evidence="1">
    <location>
        <begin position="85"/>
        <end position="105"/>
    </location>
</feature>
<feature type="compositionally biased region" description="Low complexity" evidence="1">
    <location>
        <begin position="111"/>
        <end position="127"/>
    </location>
</feature>
<proteinExistence type="predicted"/>
<name>R7UCF1_CAPTE</name>
<protein>
    <submittedName>
        <fullName evidence="2 3">Uncharacterized protein</fullName>
    </submittedName>
</protein>
<dbReference type="HOGENOM" id="CLU_744422_0_0_1"/>
<accession>R7UCF1</accession>
<feature type="compositionally biased region" description="Pro residues" evidence="1">
    <location>
        <begin position="184"/>
        <end position="195"/>
    </location>
</feature>
<dbReference type="EnsemblMetazoa" id="CapteT199246">
    <property type="protein sequence ID" value="CapteP199246"/>
    <property type="gene ID" value="CapteG199246"/>
</dbReference>
<sequence length="372" mass="41533">MHRQSTIDIPPRSKDRNIFKRAVSKVVELEPKSPKSDNGKMVRNIYRQPISRSKGNVTIADRSVLGETRRKHFAGAHLNQIWSSDPRDFRSHPAANRSDDSDLTRGGRAHSPISPRMTSSRRSSSVPDVPFMAPAPEAHSPSRRRSKHDEDEAQFIFYETKKKPQNVLPLTKMNSTGGSELKPPVSPSLSPDPPRSPLYRMLYKTTRHLSHDPASEVADRAAFSQSVDFSNVTQTFRETLKIEGSPKNSPEKAKKQHVMLKTCDFELYDLPDPSPRFRKGLRIIVEIEDVFLGCKTTVKALSGGNTILIVISSSTNNNPETGSSNESVERVHLPVTVDSFAVKARVPRPGQLIIEAPMRHMRSTSDEQSAQA</sequence>
<keyword evidence="4" id="KW-1185">Reference proteome</keyword>
<evidence type="ECO:0000313" key="4">
    <source>
        <dbReference type="Proteomes" id="UP000014760"/>
    </source>
</evidence>
<organism evidence="2">
    <name type="scientific">Capitella teleta</name>
    <name type="common">Polychaete worm</name>
    <dbReference type="NCBI Taxonomy" id="283909"/>
    <lineage>
        <taxon>Eukaryota</taxon>
        <taxon>Metazoa</taxon>
        <taxon>Spiralia</taxon>
        <taxon>Lophotrochozoa</taxon>
        <taxon>Annelida</taxon>
        <taxon>Polychaeta</taxon>
        <taxon>Sedentaria</taxon>
        <taxon>Scolecida</taxon>
        <taxon>Capitellidae</taxon>
        <taxon>Capitella</taxon>
    </lineage>
</organism>
<dbReference type="EMBL" id="AMQN01008332">
    <property type="status" value="NOT_ANNOTATED_CDS"/>
    <property type="molecule type" value="Genomic_DNA"/>
</dbReference>
<reference evidence="2 4" key="2">
    <citation type="journal article" date="2013" name="Nature">
        <title>Insights into bilaterian evolution from three spiralian genomes.</title>
        <authorList>
            <person name="Simakov O."/>
            <person name="Marletaz F."/>
            <person name="Cho S.J."/>
            <person name="Edsinger-Gonzales E."/>
            <person name="Havlak P."/>
            <person name="Hellsten U."/>
            <person name="Kuo D.H."/>
            <person name="Larsson T."/>
            <person name="Lv J."/>
            <person name="Arendt D."/>
            <person name="Savage R."/>
            <person name="Osoegawa K."/>
            <person name="de Jong P."/>
            <person name="Grimwood J."/>
            <person name="Chapman J.A."/>
            <person name="Shapiro H."/>
            <person name="Aerts A."/>
            <person name="Otillar R.P."/>
            <person name="Terry A.Y."/>
            <person name="Boore J.L."/>
            <person name="Grigoriev I.V."/>
            <person name="Lindberg D.R."/>
            <person name="Seaver E.C."/>
            <person name="Weisblat D.A."/>
            <person name="Putnam N.H."/>
            <person name="Rokhsar D.S."/>
        </authorList>
    </citation>
    <scope>NUCLEOTIDE SEQUENCE</scope>
    <source>
        <strain evidence="2 4">I ESC-2004</strain>
    </source>
</reference>
<reference evidence="3" key="3">
    <citation type="submission" date="2015-06" db="UniProtKB">
        <authorList>
            <consortium name="EnsemblMetazoa"/>
        </authorList>
    </citation>
    <scope>IDENTIFICATION</scope>
</reference>
<dbReference type="EMBL" id="KB302862">
    <property type="protein sequence ID" value="ELU03801.1"/>
    <property type="molecule type" value="Genomic_DNA"/>
</dbReference>
<feature type="region of interest" description="Disordered" evidence="1">
    <location>
        <begin position="174"/>
        <end position="195"/>
    </location>
</feature>
<dbReference type="AlphaFoldDB" id="R7UCF1"/>
<evidence type="ECO:0000256" key="1">
    <source>
        <dbReference type="SAM" id="MobiDB-lite"/>
    </source>
</evidence>
<gene>
    <name evidence="2" type="ORF">CAPTEDRAFT_199246</name>
</gene>
<evidence type="ECO:0000313" key="3">
    <source>
        <dbReference type="EnsemblMetazoa" id="CapteP199246"/>
    </source>
</evidence>